<evidence type="ECO:0008006" key="4">
    <source>
        <dbReference type="Google" id="ProtNLM"/>
    </source>
</evidence>
<evidence type="ECO:0000313" key="3">
    <source>
        <dbReference type="Proteomes" id="UP000199679"/>
    </source>
</evidence>
<accession>A0A1H1YCF8</accession>
<evidence type="ECO:0000313" key="2">
    <source>
        <dbReference type="EMBL" id="SDT18969.1"/>
    </source>
</evidence>
<reference evidence="2 3" key="1">
    <citation type="submission" date="2016-10" db="EMBL/GenBank/DDBJ databases">
        <authorList>
            <person name="de Groot N.N."/>
        </authorList>
    </citation>
    <scope>NUCLEOTIDE SEQUENCE [LARGE SCALE GENOMIC DNA]</scope>
    <source>
        <strain evidence="2 3">MP1X4</strain>
    </source>
</reference>
<keyword evidence="3" id="KW-1185">Reference proteome</keyword>
<dbReference type="AlphaFoldDB" id="A0A1H1YCF8"/>
<evidence type="ECO:0000256" key="1">
    <source>
        <dbReference type="SAM" id="SignalP"/>
    </source>
</evidence>
<dbReference type="OrthoDB" id="9758333at2"/>
<dbReference type="Gene3D" id="2.60.40.1180">
    <property type="entry name" value="Golgi alpha-mannosidase II"/>
    <property type="match status" value="1"/>
</dbReference>
<organism evidence="2 3">
    <name type="scientific">Mucilaginibacter mallensis</name>
    <dbReference type="NCBI Taxonomy" id="652787"/>
    <lineage>
        <taxon>Bacteria</taxon>
        <taxon>Pseudomonadati</taxon>
        <taxon>Bacteroidota</taxon>
        <taxon>Sphingobacteriia</taxon>
        <taxon>Sphingobacteriales</taxon>
        <taxon>Sphingobacteriaceae</taxon>
        <taxon>Mucilaginibacter</taxon>
    </lineage>
</organism>
<proteinExistence type="predicted"/>
<dbReference type="SUPFAM" id="SSF51445">
    <property type="entry name" value="(Trans)glycosidases"/>
    <property type="match status" value="1"/>
</dbReference>
<dbReference type="InterPro" id="IPR013780">
    <property type="entry name" value="Glyco_hydro_b"/>
</dbReference>
<feature type="signal peptide" evidence="1">
    <location>
        <begin position="1"/>
        <end position="20"/>
    </location>
</feature>
<dbReference type="Proteomes" id="UP000199679">
    <property type="component" value="Chromosome I"/>
</dbReference>
<name>A0A1H1YCF8_MUCMA</name>
<dbReference type="GO" id="GO:0000272">
    <property type="term" value="P:polysaccharide catabolic process"/>
    <property type="evidence" value="ECO:0007669"/>
    <property type="project" value="TreeGrafter"/>
</dbReference>
<feature type="chain" id="PRO_5009266448" description="Alpha-L-arabinofuranosidase" evidence="1">
    <location>
        <begin position="21"/>
        <end position="588"/>
    </location>
</feature>
<dbReference type="Gene3D" id="3.20.20.80">
    <property type="entry name" value="Glycosidases"/>
    <property type="match status" value="1"/>
</dbReference>
<keyword evidence="1" id="KW-0732">Signal</keyword>
<dbReference type="STRING" id="652787.SAMN05216490_2691"/>
<sequence>MQMMTRTVSAIMFIALIAIMACKKSNNNTGTTTTTTTTDQGNGGAIGPITSPTDPSVAATQGFFLNDWQARTFTAPSTQAAAKPSATTSITVTADYSQVVSKVSKYMFGNNINPFTGQYTGAGVVTDITNLSPNIIRAPGGSLSDVYFWNSPSGGHPADVPAQLLNADGTPNTTTGYWSGQVTDSWSLSLDNYYSLLQKTKSTGIITVNYAYARYGTGPTPVQTAAHLAAQWVRYDKGRTKFWEIGNECYGNWEACYRIDVTKNQDGQPAILTGALYGQQFLVFADSMRNAAAQIGATIQIGAVLHETPDANNAEGVSNWNPGVLGAIGNAADFFIVHNYYTNYNENSSALTIFNTAAASSSTLMNFVKTSIQTAGVTQKPIALTEWNIFSTGSQQQISNVAGVHAVMVLGETIKDQYGEASRWDLANGWSTTSPGDDQGLFSYGQPNVTDFTPRPAFYYMYYFQKFFGDRMISSSVSGSSSIVSYASSFSSGQAGVVVVNTSESDATVNVSFKNYYTGSNYYYYTLHGGTDNGDFSGQVLVNGNGPSINYGGPSSYASLAAYSTSTSGGIKVTVPARGVVFLVVDKK</sequence>
<dbReference type="InterPro" id="IPR017853">
    <property type="entry name" value="GH"/>
</dbReference>
<dbReference type="PANTHER" id="PTHR43576">
    <property type="entry name" value="ALPHA-L-ARABINOFURANOSIDASE C-RELATED"/>
    <property type="match status" value="1"/>
</dbReference>
<dbReference type="PANTHER" id="PTHR43576:SF3">
    <property type="entry name" value="ALPHA-L-ARABINOFURANOSIDASE C"/>
    <property type="match status" value="1"/>
</dbReference>
<gene>
    <name evidence="2" type="ORF">SAMN05216490_2691</name>
</gene>
<dbReference type="PROSITE" id="PS51257">
    <property type="entry name" value="PROKAR_LIPOPROTEIN"/>
    <property type="match status" value="1"/>
</dbReference>
<protein>
    <recommendedName>
        <fullName evidence="4">Alpha-L-arabinofuranosidase</fullName>
    </recommendedName>
</protein>
<dbReference type="EMBL" id="LT629740">
    <property type="protein sequence ID" value="SDT18969.1"/>
    <property type="molecule type" value="Genomic_DNA"/>
</dbReference>